<keyword evidence="2 4" id="KW-0238">DNA-binding</keyword>
<dbReference type="InterPro" id="IPR023772">
    <property type="entry name" value="DNA-bd_HTH_TetR-type_CS"/>
</dbReference>
<evidence type="ECO:0000256" key="2">
    <source>
        <dbReference type="ARBA" id="ARBA00023125"/>
    </source>
</evidence>
<dbReference type="InterPro" id="IPR050109">
    <property type="entry name" value="HTH-type_TetR-like_transc_reg"/>
</dbReference>
<accession>A0A3S4FQ03</accession>
<dbReference type="KEGG" id="mbai:MB901379_03800"/>
<reference evidence="8" key="1">
    <citation type="submission" date="2018-02" db="EMBL/GenBank/DDBJ databases">
        <authorList>
            <person name="Seth-Smith MB H."/>
            <person name="Seth-Smith H."/>
        </authorList>
    </citation>
    <scope>NUCLEOTIDE SEQUENCE [LARGE SCALE GENOMIC DNA]</scope>
</reference>
<evidence type="ECO:0000256" key="5">
    <source>
        <dbReference type="SAM" id="MobiDB-lite"/>
    </source>
</evidence>
<feature type="domain" description="HTH tetR-type" evidence="6">
    <location>
        <begin position="22"/>
        <end position="82"/>
    </location>
</feature>
<dbReference type="GO" id="GO:0003700">
    <property type="term" value="F:DNA-binding transcription factor activity"/>
    <property type="evidence" value="ECO:0007669"/>
    <property type="project" value="TreeGrafter"/>
</dbReference>
<protein>
    <submittedName>
        <fullName evidence="7">Potential acrAB operon repressor</fullName>
    </submittedName>
</protein>
<keyword evidence="3" id="KW-0804">Transcription</keyword>
<dbReference type="AlphaFoldDB" id="A0A3S4FQ03"/>
<gene>
    <name evidence="7" type="primary">acrR_3</name>
    <name evidence="7" type="ORF">MB901379_03800</name>
</gene>
<evidence type="ECO:0000256" key="4">
    <source>
        <dbReference type="PROSITE-ProRule" id="PRU00335"/>
    </source>
</evidence>
<keyword evidence="1" id="KW-0805">Transcription regulation</keyword>
<dbReference type="EMBL" id="LR130759">
    <property type="protein sequence ID" value="VDM90204.1"/>
    <property type="molecule type" value="Genomic_DNA"/>
</dbReference>
<evidence type="ECO:0000256" key="3">
    <source>
        <dbReference type="ARBA" id="ARBA00023163"/>
    </source>
</evidence>
<evidence type="ECO:0000259" key="6">
    <source>
        <dbReference type="PROSITE" id="PS50977"/>
    </source>
</evidence>
<feature type="region of interest" description="Disordered" evidence="5">
    <location>
        <begin position="1"/>
        <end position="23"/>
    </location>
</feature>
<dbReference type="PRINTS" id="PR00455">
    <property type="entry name" value="HTHTETR"/>
</dbReference>
<evidence type="ECO:0000313" key="8">
    <source>
        <dbReference type="Proteomes" id="UP000269998"/>
    </source>
</evidence>
<dbReference type="Gene3D" id="1.10.357.10">
    <property type="entry name" value="Tetracycline Repressor, domain 2"/>
    <property type="match status" value="1"/>
</dbReference>
<organism evidence="7 8">
    <name type="scientific">Mycobacterium basiliense</name>
    <dbReference type="NCBI Taxonomy" id="2094119"/>
    <lineage>
        <taxon>Bacteria</taxon>
        <taxon>Bacillati</taxon>
        <taxon>Actinomycetota</taxon>
        <taxon>Actinomycetes</taxon>
        <taxon>Mycobacteriales</taxon>
        <taxon>Mycobacteriaceae</taxon>
        <taxon>Mycobacterium</taxon>
    </lineage>
</organism>
<evidence type="ECO:0000256" key="1">
    <source>
        <dbReference type="ARBA" id="ARBA00023015"/>
    </source>
</evidence>
<sequence>MHAARSAGQGRASPARRWSKTDATQQRILDAATGVFATSGFNAATMADIVTSSGASIGSIYHHFGGKNELFLAIFERMASTVEQRIEAANQRAGDEADRHRALNVRAYLEAIWENRRVARLLSSGDRPTEFGAARRERLTALFQDWMTVLGLDSSLRGRLLGRALLAIMEESSKMVIACDDPNDVEPIIDATIEWIGRLTE</sequence>
<dbReference type="SUPFAM" id="SSF46689">
    <property type="entry name" value="Homeodomain-like"/>
    <property type="match status" value="1"/>
</dbReference>
<dbReference type="PANTHER" id="PTHR30055:SF234">
    <property type="entry name" value="HTH-TYPE TRANSCRIPTIONAL REGULATOR BETI"/>
    <property type="match status" value="1"/>
</dbReference>
<dbReference type="InterPro" id="IPR001647">
    <property type="entry name" value="HTH_TetR"/>
</dbReference>
<dbReference type="PROSITE" id="PS01081">
    <property type="entry name" value="HTH_TETR_1"/>
    <property type="match status" value="1"/>
</dbReference>
<name>A0A3S4FQ03_9MYCO</name>
<dbReference type="Proteomes" id="UP000269998">
    <property type="component" value="Chromosome"/>
</dbReference>
<dbReference type="InterPro" id="IPR009057">
    <property type="entry name" value="Homeodomain-like_sf"/>
</dbReference>
<keyword evidence="8" id="KW-1185">Reference proteome</keyword>
<proteinExistence type="predicted"/>
<dbReference type="GO" id="GO:0000976">
    <property type="term" value="F:transcription cis-regulatory region binding"/>
    <property type="evidence" value="ECO:0007669"/>
    <property type="project" value="TreeGrafter"/>
</dbReference>
<dbReference type="PROSITE" id="PS50977">
    <property type="entry name" value="HTH_TETR_2"/>
    <property type="match status" value="1"/>
</dbReference>
<dbReference type="PANTHER" id="PTHR30055">
    <property type="entry name" value="HTH-TYPE TRANSCRIPTIONAL REGULATOR RUTR"/>
    <property type="match status" value="1"/>
</dbReference>
<dbReference type="Pfam" id="PF00440">
    <property type="entry name" value="TetR_N"/>
    <property type="match status" value="1"/>
</dbReference>
<feature type="DNA-binding region" description="H-T-H motif" evidence="4">
    <location>
        <begin position="45"/>
        <end position="64"/>
    </location>
</feature>
<evidence type="ECO:0000313" key="7">
    <source>
        <dbReference type="EMBL" id="VDM90204.1"/>
    </source>
</evidence>